<dbReference type="InterPro" id="IPR006912">
    <property type="entry name" value="Harbinger_derived_prot"/>
</dbReference>
<feature type="compositionally biased region" description="Polar residues" evidence="1">
    <location>
        <begin position="1"/>
        <end position="12"/>
    </location>
</feature>
<evidence type="ECO:0000313" key="2">
    <source>
        <dbReference type="EnsemblPlants" id="cds.evm.model.01.1557"/>
    </source>
</evidence>
<dbReference type="Pfam" id="PF04827">
    <property type="entry name" value="Plant_tran"/>
    <property type="match status" value="1"/>
</dbReference>
<accession>A0A803NHL1</accession>
<dbReference type="Gramene" id="evm.model.01.1557">
    <property type="protein sequence ID" value="cds.evm.model.01.1557"/>
    <property type="gene ID" value="evm.TU.01.1557"/>
</dbReference>
<organism evidence="2 3">
    <name type="scientific">Cannabis sativa</name>
    <name type="common">Hemp</name>
    <name type="synonym">Marijuana</name>
    <dbReference type="NCBI Taxonomy" id="3483"/>
    <lineage>
        <taxon>Eukaryota</taxon>
        <taxon>Viridiplantae</taxon>
        <taxon>Streptophyta</taxon>
        <taxon>Embryophyta</taxon>
        <taxon>Tracheophyta</taxon>
        <taxon>Spermatophyta</taxon>
        <taxon>Magnoliopsida</taxon>
        <taxon>eudicotyledons</taxon>
        <taxon>Gunneridae</taxon>
        <taxon>Pentapetalae</taxon>
        <taxon>rosids</taxon>
        <taxon>fabids</taxon>
        <taxon>Rosales</taxon>
        <taxon>Cannabaceae</taxon>
        <taxon>Cannabis</taxon>
    </lineage>
</organism>
<keyword evidence="3" id="KW-1185">Reference proteome</keyword>
<dbReference type="Proteomes" id="UP000596661">
    <property type="component" value="Chromosome 1"/>
</dbReference>
<sequence>MEKSTIDLNVETSSASASASETHHIGLENVVIDNENLPSRRSKLKRSKEANILLISGRLNTSKDVVVGNDQTSAKFLDRIAEYFNTNHKGEERRTGKQCKDHWGKMNQKVTRFNGCYKRVQQAHHSELIDDSDEKYYNEFLARSSSTRQGRKRNHIDRSREEGHQLLFDDYFSDHLVYTEYQFRRRFRMCKHVFLCIVQALESHSSYFQMRFDATGKRGLSPLQKCTAAMRMLAYGAPADYVDEYVRIGETTAIDCLVNFVRGVNEIFGTEYLRRPNVDDIRRLLQMGEVRGFRGSNNDFNVLNQSSLLTNILQGEAPTFEFMVNGTQYNKGYYLADGIYPEWATFVKTIPLPQGEKRKLFARCQEAVRKDVERAFGVLQSRFAIVRGPGRFWQRDVLKDIMYACIILHNIIVEDERDTYKGISDFNYDEGPADTPIVEVSHGPISNFSAMLQINAQIRDRNIHRNLQADLVEHIWSKFKNYFN</sequence>
<evidence type="ECO:0000313" key="3">
    <source>
        <dbReference type="Proteomes" id="UP000596661"/>
    </source>
</evidence>
<proteinExistence type="predicted"/>
<dbReference type="AlphaFoldDB" id="A0A803NHL1"/>
<dbReference type="EnsemblPlants" id="evm.model.01.1557">
    <property type="protein sequence ID" value="cds.evm.model.01.1557"/>
    <property type="gene ID" value="evm.TU.01.1557"/>
</dbReference>
<dbReference type="PANTHER" id="PTHR47150:SF7">
    <property type="entry name" value="NUCLEASE"/>
    <property type="match status" value="1"/>
</dbReference>
<feature type="region of interest" description="Disordered" evidence="1">
    <location>
        <begin position="1"/>
        <end position="21"/>
    </location>
</feature>
<reference evidence="2" key="2">
    <citation type="submission" date="2021-03" db="UniProtKB">
        <authorList>
            <consortium name="EnsemblPlants"/>
        </authorList>
    </citation>
    <scope>IDENTIFICATION</scope>
</reference>
<protein>
    <submittedName>
        <fullName evidence="2">Uncharacterized protein</fullName>
    </submittedName>
</protein>
<dbReference type="OMA" id="PRKHIKR"/>
<evidence type="ECO:0000256" key="1">
    <source>
        <dbReference type="SAM" id="MobiDB-lite"/>
    </source>
</evidence>
<name>A0A803NHL1_CANSA</name>
<dbReference type="PANTHER" id="PTHR47150">
    <property type="entry name" value="OS12G0169200 PROTEIN"/>
    <property type="match status" value="1"/>
</dbReference>
<reference evidence="2" key="1">
    <citation type="submission" date="2018-11" db="EMBL/GenBank/DDBJ databases">
        <authorList>
            <person name="Grassa J C."/>
        </authorList>
    </citation>
    <scope>NUCLEOTIDE SEQUENCE [LARGE SCALE GENOMIC DNA]</scope>
</reference>
<dbReference type="EMBL" id="UZAU01000038">
    <property type="status" value="NOT_ANNOTATED_CDS"/>
    <property type="molecule type" value="Genomic_DNA"/>
</dbReference>